<dbReference type="InterPro" id="IPR047130">
    <property type="entry name" value="7TM_GPCR_Srsx_nematod"/>
</dbReference>
<keyword evidence="4 5" id="KW-0472">Membrane</keyword>
<dbReference type="SMART" id="SM01381">
    <property type="entry name" value="7TM_GPCR_Srsx"/>
    <property type="match status" value="1"/>
</dbReference>
<dbReference type="PROSITE" id="PS50262">
    <property type="entry name" value="G_PROTEIN_RECEP_F1_2"/>
    <property type="match status" value="1"/>
</dbReference>
<gene>
    <name evidence="7" type="ORF">ANCCAN_10778</name>
</gene>
<comment type="caution">
    <text evidence="7">The sequence shown here is derived from an EMBL/GenBank/DDBJ whole genome shotgun (WGS) entry which is preliminary data.</text>
</comment>
<evidence type="ECO:0000256" key="2">
    <source>
        <dbReference type="ARBA" id="ARBA00022692"/>
    </source>
</evidence>
<dbReference type="Pfam" id="PF10320">
    <property type="entry name" value="7TM_GPCR_Srsx"/>
    <property type="match status" value="1"/>
</dbReference>
<dbReference type="AlphaFoldDB" id="A0A368GFN0"/>
<evidence type="ECO:0000256" key="5">
    <source>
        <dbReference type="SAM" id="Phobius"/>
    </source>
</evidence>
<dbReference type="InterPro" id="IPR000276">
    <property type="entry name" value="GPCR_Rhodpsn"/>
</dbReference>
<dbReference type="SUPFAM" id="SSF81321">
    <property type="entry name" value="Family A G protein-coupled receptor-like"/>
    <property type="match status" value="1"/>
</dbReference>
<keyword evidence="2 5" id="KW-0812">Transmembrane</keyword>
<dbReference type="PANTHER" id="PTHR23360">
    <property type="entry name" value="G-PROTEIN COUPLED RECEPTORS FAMILY 1 PROFILE DOMAIN-CONTAINING PROTEIN-RELATED"/>
    <property type="match status" value="1"/>
</dbReference>
<sequence length="236" mass="26543">MRLILLLVISLDLIFLVLKPTKYNSIEVYPYAYVVQAPCFTFALVFTVMGILFIDREYIIVCNIPLSYPNELGSSWNICVIGVSVAIMTVYAATTSIMWFRDWQNVRKSDGACVLDPSLRYQRKMMKTLSVLMSVFFCSGFASALIILSPNLISSLDAHASAYAQSYASIPALISCAQNFYVYNAMSKDFHKAFKKNLIALRKWKNAKLSQSNSLFQVTKSARRTSVKTATVNSKQ</sequence>
<feature type="domain" description="G-protein coupled receptors family 1 profile" evidence="6">
    <location>
        <begin position="1"/>
        <end position="183"/>
    </location>
</feature>
<dbReference type="GO" id="GO:0004930">
    <property type="term" value="F:G protein-coupled receptor activity"/>
    <property type="evidence" value="ECO:0007669"/>
    <property type="project" value="InterPro"/>
</dbReference>
<keyword evidence="3 5" id="KW-1133">Transmembrane helix</keyword>
<protein>
    <recommendedName>
        <fullName evidence="6">G-protein coupled receptors family 1 profile domain-containing protein</fullName>
    </recommendedName>
</protein>
<accession>A0A368GFN0</accession>
<dbReference type="PANTHER" id="PTHR23360:SF37">
    <property type="entry name" value="G-PROTEIN COUPLED RECEPTORS FAMILY 1 PROFILE DOMAIN-CONTAINING PROTEIN"/>
    <property type="match status" value="1"/>
</dbReference>
<evidence type="ECO:0000313" key="8">
    <source>
        <dbReference type="Proteomes" id="UP000252519"/>
    </source>
</evidence>
<evidence type="ECO:0000313" key="7">
    <source>
        <dbReference type="EMBL" id="RCN43203.1"/>
    </source>
</evidence>
<evidence type="ECO:0000259" key="6">
    <source>
        <dbReference type="PROSITE" id="PS50262"/>
    </source>
</evidence>
<dbReference type="OrthoDB" id="5863619at2759"/>
<dbReference type="EMBL" id="JOJR01000165">
    <property type="protein sequence ID" value="RCN43203.1"/>
    <property type="molecule type" value="Genomic_DNA"/>
</dbReference>
<comment type="subcellular location">
    <subcellularLocation>
        <location evidence="1">Membrane</location>
    </subcellularLocation>
</comment>
<evidence type="ECO:0000256" key="3">
    <source>
        <dbReference type="ARBA" id="ARBA00022989"/>
    </source>
</evidence>
<dbReference type="InterPro" id="IPR019424">
    <property type="entry name" value="7TM_GPCR_Srsx"/>
</dbReference>
<dbReference type="InterPro" id="IPR017452">
    <property type="entry name" value="GPCR_Rhodpsn_7TM"/>
</dbReference>
<evidence type="ECO:0000256" key="1">
    <source>
        <dbReference type="ARBA" id="ARBA00004370"/>
    </source>
</evidence>
<name>A0A368GFN0_ANCCA</name>
<organism evidence="7 8">
    <name type="scientific">Ancylostoma caninum</name>
    <name type="common">Dog hookworm</name>
    <dbReference type="NCBI Taxonomy" id="29170"/>
    <lineage>
        <taxon>Eukaryota</taxon>
        <taxon>Metazoa</taxon>
        <taxon>Ecdysozoa</taxon>
        <taxon>Nematoda</taxon>
        <taxon>Chromadorea</taxon>
        <taxon>Rhabditida</taxon>
        <taxon>Rhabditina</taxon>
        <taxon>Rhabditomorpha</taxon>
        <taxon>Strongyloidea</taxon>
        <taxon>Ancylostomatidae</taxon>
        <taxon>Ancylostomatinae</taxon>
        <taxon>Ancylostoma</taxon>
    </lineage>
</organism>
<dbReference type="Gene3D" id="1.20.1070.10">
    <property type="entry name" value="Rhodopsin 7-helix transmembrane proteins"/>
    <property type="match status" value="1"/>
</dbReference>
<feature type="transmembrane region" description="Helical" evidence="5">
    <location>
        <begin position="32"/>
        <end position="54"/>
    </location>
</feature>
<reference evidence="7 8" key="1">
    <citation type="submission" date="2014-10" db="EMBL/GenBank/DDBJ databases">
        <title>Draft genome of the hookworm Ancylostoma caninum.</title>
        <authorList>
            <person name="Mitreva M."/>
        </authorList>
    </citation>
    <scope>NUCLEOTIDE SEQUENCE [LARGE SCALE GENOMIC DNA]</scope>
    <source>
        <strain evidence="7 8">Baltimore</strain>
    </source>
</reference>
<dbReference type="Proteomes" id="UP000252519">
    <property type="component" value="Unassembled WGS sequence"/>
</dbReference>
<keyword evidence="8" id="KW-1185">Reference proteome</keyword>
<dbReference type="GO" id="GO:0016020">
    <property type="term" value="C:membrane"/>
    <property type="evidence" value="ECO:0007669"/>
    <property type="project" value="UniProtKB-SubCell"/>
</dbReference>
<evidence type="ECO:0000256" key="4">
    <source>
        <dbReference type="ARBA" id="ARBA00023136"/>
    </source>
</evidence>
<feature type="transmembrane region" description="Helical" evidence="5">
    <location>
        <begin position="129"/>
        <end position="148"/>
    </location>
</feature>
<feature type="transmembrane region" description="Helical" evidence="5">
    <location>
        <begin position="75"/>
        <end position="100"/>
    </location>
</feature>
<proteinExistence type="predicted"/>